<organism evidence="1 2">
    <name type="scientific">Quercus suber</name>
    <name type="common">Cork oak</name>
    <dbReference type="NCBI Taxonomy" id="58331"/>
    <lineage>
        <taxon>Eukaryota</taxon>
        <taxon>Viridiplantae</taxon>
        <taxon>Streptophyta</taxon>
        <taxon>Embryophyta</taxon>
        <taxon>Tracheophyta</taxon>
        <taxon>Spermatophyta</taxon>
        <taxon>Magnoliopsida</taxon>
        <taxon>eudicotyledons</taxon>
        <taxon>Gunneridae</taxon>
        <taxon>Pentapetalae</taxon>
        <taxon>rosids</taxon>
        <taxon>fabids</taxon>
        <taxon>Fagales</taxon>
        <taxon>Fagaceae</taxon>
        <taxon>Quercus</taxon>
    </lineage>
</organism>
<comment type="caution">
    <text evidence="1">The sequence shown here is derived from an EMBL/GenBank/DDBJ whole genome shotgun (WGS) entry which is preliminary data.</text>
</comment>
<reference evidence="1 2" key="1">
    <citation type="journal article" date="2018" name="Sci. Data">
        <title>The draft genome sequence of cork oak.</title>
        <authorList>
            <person name="Ramos A.M."/>
            <person name="Usie A."/>
            <person name="Barbosa P."/>
            <person name="Barros P.M."/>
            <person name="Capote T."/>
            <person name="Chaves I."/>
            <person name="Simoes F."/>
            <person name="Abreu I."/>
            <person name="Carrasquinho I."/>
            <person name="Faro C."/>
            <person name="Guimaraes J.B."/>
            <person name="Mendonca D."/>
            <person name="Nobrega F."/>
            <person name="Rodrigues L."/>
            <person name="Saibo N.J.M."/>
            <person name="Varela M.C."/>
            <person name="Egas C."/>
            <person name="Matos J."/>
            <person name="Miguel C.M."/>
            <person name="Oliveira M.M."/>
            <person name="Ricardo C.P."/>
            <person name="Goncalves S."/>
        </authorList>
    </citation>
    <scope>NUCLEOTIDE SEQUENCE [LARGE SCALE GENOMIC DNA]</scope>
    <source>
        <strain evidence="2">cv. HL8</strain>
    </source>
</reference>
<dbReference type="PANTHER" id="PTHR43235">
    <property type="entry name" value="GLUTAMINE AMIDOTRANSFERASE PB2B2.05-RELATED"/>
    <property type="match status" value="1"/>
</dbReference>
<dbReference type="GO" id="GO:0005829">
    <property type="term" value="C:cytosol"/>
    <property type="evidence" value="ECO:0007669"/>
    <property type="project" value="TreeGrafter"/>
</dbReference>
<dbReference type="PANTHER" id="PTHR43235:SF10">
    <property type="entry name" value="GLUTAMINE AMIDOTRANSFERASE PB2B2.05"/>
    <property type="match status" value="1"/>
</dbReference>
<dbReference type="AlphaFoldDB" id="A0AAW0M8L6"/>
<sequence>MALSLQQENRLKQMGATVRSSSMYLERLMKNEERERVARIIMEKMSIEQLSDLMSLYQMMGQKCSEELEKKLQDLMKEDN</sequence>
<evidence type="ECO:0000313" key="1">
    <source>
        <dbReference type="EMBL" id="KAK7859779.1"/>
    </source>
</evidence>
<proteinExistence type="predicted"/>
<accession>A0AAW0M8L6</accession>
<keyword evidence="1" id="KW-0315">Glutamine amidotransferase</keyword>
<dbReference type="EMBL" id="PKMF04000010">
    <property type="protein sequence ID" value="KAK7859779.1"/>
    <property type="molecule type" value="Genomic_DNA"/>
</dbReference>
<gene>
    <name evidence="1" type="primary">GAT1_2.1_3</name>
    <name evidence="1" type="ORF">CFP56_002207</name>
</gene>
<dbReference type="GO" id="GO:0016811">
    <property type="term" value="F:hydrolase activity, acting on carbon-nitrogen (but not peptide) bonds, in linear amides"/>
    <property type="evidence" value="ECO:0007669"/>
    <property type="project" value="InterPro"/>
</dbReference>
<name>A0AAW0M8L6_QUESU</name>
<protein>
    <submittedName>
        <fullName evidence="1">Glutamine amidotransferase</fullName>
    </submittedName>
</protein>
<dbReference type="Proteomes" id="UP000237347">
    <property type="component" value="Unassembled WGS sequence"/>
</dbReference>
<keyword evidence="2" id="KW-1185">Reference proteome</keyword>
<dbReference type="InterPro" id="IPR044668">
    <property type="entry name" value="PuuD-like"/>
</dbReference>
<evidence type="ECO:0000313" key="2">
    <source>
        <dbReference type="Proteomes" id="UP000237347"/>
    </source>
</evidence>